<evidence type="ECO:0000313" key="2">
    <source>
        <dbReference type="RefSeq" id="XP_031564324.1"/>
    </source>
</evidence>
<dbReference type="OrthoDB" id="6020736at2759"/>
<protein>
    <submittedName>
        <fullName evidence="2">Uncharacterized protein LOC116299743</fullName>
    </submittedName>
</protein>
<sequence length="274" mass="31569">MTEKSADFYKAVNSAYAAKKLAFFNKRVQQKTVKLSEESKPKEVKRYLKTMTKSKFRGDDKISENNRVKLGEIIKKLNSLIEAGKAFSNEAQMSIEELAELRSRNENNEGSDDAYREKIKHDYQAFLNTRECVIQKIEKTKETKKPLKQISPLGHDEFWGTRQQLRSGKVVGDMLGGLDPVFGVLLNPTGGRIGKGDSERLHKVFYKEEEPLAYHAAVHDAFGYLIQYHELGPGYNYLNTRWTFFRKESPMACQTAGIKFWRKVLKRSPVEKEF</sequence>
<keyword evidence="1" id="KW-1185">Reference proteome</keyword>
<gene>
    <name evidence="2" type="primary">LOC116299743</name>
</gene>
<organism evidence="1 2">
    <name type="scientific">Actinia tenebrosa</name>
    <name type="common">Australian red waratah sea anemone</name>
    <dbReference type="NCBI Taxonomy" id="6105"/>
    <lineage>
        <taxon>Eukaryota</taxon>
        <taxon>Metazoa</taxon>
        <taxon>Cnidaria</taxon>
        <taxon>Anthozoa</taxon>
        <taxon>Hexacorallia</taxon>
        <taxon>Actiniaria</taxon>
        <taxon>Actiniidae</taxon>
        <taxon>Actinia</taxon>
    </lineage>
</organism>
<dbReference type="InParanoid" id="A0A6P8I6Y7"/>
<dbReference type="AlphaFoldDB" id="A0A6P8I6Y7"/>
<proteinExistence type="predicted"/>
<evidence type="ECO:0000313" key="1">
    <source>
        <dbReference type="Proteomes" id="UP000515163"/>
    </source>
</evidence>
<dbReference type="GeneID" id="116299743"/>
<dbReference type="Proteomes" id="UP000515163">
    <property type="component" value="Unplaced"/>
</dbReference>
<name>A0A6P8I6Y7_ACTTE</name>
<accession>A0A6P8I6Y7</accession>
<reference evidence="2" key="1">
    <citation type="submission" date="2025-08" db="UniProtKB">
        <authorList>
            <consortium name="RefSeq"/>
        </authorList>
    </citation>
    <scope>IDENTIFICATION</scope>
    <source>
        <tissue evidence="2">Tentacle</tissue>
    </source>
</reference>
<dbReference type="KEGG" id="aten:116299743"/>
<dbReference type="RefSeq" id="XP_031564324.1">
    <property type="nucleotide sequence ID" value="XM_031708464.1"/>
</dbReference>